<evidence type="ECO:0000313" key="2">
    <source>
        <dbReference type="EMBL" id="NEE03096.1"/>
    </source>
</evidence>
<proteinExistence type="predicted"/>
<evidence type="ECO:0000313" key="3">
    <source>
        <dbReference type="Proteomes" id="UP000475214"/>
    </source>
</evidence>
<evidence type="ECO:0000259" key="1">
    <source>
        <dbReference type="Pfam" id="PF18741"/>
    </source>
</evidence>
<dbReference type="Gene3D" id="3.40.960.10">
    <property type="entry name" value="VSR Endonuclease"/>
    <property type="match status" value="1"/>
</dbReference>
<name>A0A6L9SCY9_9ACTN</name>
<dbReference type="AlphaFoldDB" id="A0A6L9SCY9"/>
<protein>
    <submittedName>
        <fullName evidence="2">DUF559 domain-containing protein</fullName>
    </submittedName>
</protein>
<dbReference type="Pfam" id="PF18741">
    <property type="entry name" value="MTES_1575"/>
    <property type="match status" value="1"/>
</dbReference>
<gene>
    <name evidence="2" type="ORF">G1H10_23305</name>
</gene>
<keyword evidence="3" id="KW-1185">Reference proteome</keyword>
<feature type="domain" description="Restriction endonuclease type II-like" evidence="1">
    <location>
        <begin position="225"/>
        <end position="308"/>
    </location>
</feature>
<dbReference type="RefSeq" id="WP_163742315.1">
    <property type="nucleotide sequence ID" value="NZ_JAAGOA010000019.1"/>
</dbReference>
<sequence>MVSSYSAREGGADAEPKTPDGVVTKLAAAQYGNVTRLQALECGLTRHQITARLASGIWTVVHPKVYRIGGAPETRAATAVAGRLYAGDDAWFSHASAARLHGIDPLVPSDRTWLTVPAHIQRPRRPGLVVIRSRRITGFTDTVHDQPVLNVARTIVDLAGMLSAPLFMRVLYDVFGRGLVGVDEVLSAAENFGGRAGLAMLHHAVEEFDPAFESGLEHEADDLFRGAGFSFERQFEIRDEGILIARLDFADEENKIGIEIDGARFHSSQQARSYDRQRDRSLARRGWRIERFTTDDVRRHPKTTVRHIHGIYDEVLRSRTPAA</sequence>
<dbReference type="InterPro" id="IPR011335">
    <property type="entry name" value="Restrct_endonuc-II-like"/>
</dbReference>
<accession>A0A6L9SCY9</accession>
<reference evidence="2 3" key="1">
    <citation type="submission" date="2020-02" db="EMBL/GenBank/DDBJ databases">
        <authorList>
            <person name="Li X.-J."/>
            <person name="Han X.-M."/>
        </authorList>
    </citation>
    <scope>NUCLEOTIDE SEQUENCE [LARGE SCALE GENOMIC DNA]</scope>
    <source>
        <strain evidence="2 3">CCTCC AB 2017055</strain>
    </source>
</reference>
<dbReference type="EMBL" id="JAAGOA010000019">
    <property type="protein sequence ID" value="NEE03096.1"/>
    <property type="molecule type" value="Genomic_DNA"/>
</dbReference>
<dbReference type="Proteomes" id="UP000475214">
    <property type="component" value="Unassembled WGS sequence"/>
</dbReference>
<dbReference type="SUPFAM" id="SSF52980">
    <property type="entry name" value="Restriction endonuclease-like"/>
    <property type="match status" value="1"/>
</dbReference>
<organism evidence="2 3">
    <name type="scientific">Phytoactinopolyspora halotolerans</name>
    <dbReference type="NCBI Taxonomy" id="1981512"/>
    <lineage>
        <taxon>Bacteria</taxon>
        <taxon>Bacillati</taxon>
        <taxon>Actinomycetota</taxon>
        <taxon>Actinomycetes</taxon>
        <taxon>Jiangellales</taxon>
        <taxon>Jiangellaceae</taxon>
        <taxon>Phytoactinopolyspora</taxon>
    </lineage>
</organism>
<dbReference type="InterPro" id="IPR049468">
    <property type="entry name" value="Restrct_endonuc-II-like_dom"/>
</dbReference>
<comment type="caution">
    <text evidence="2">The sequence shown here is derived from an EMBL/GenBank/DDBJ whole genome shotgun (WGS) entry which is preliminary data.</text>
</comment>